<evidence type="ECO:0000313" key="2">
    <source>
        <dbReference type="Proteomes" id="UP000789901"/>
    </source>
</evidence>
<reference evidence="1 2" key="1">
    <citation type="submission" date="2021-06" db="EMBL/GenBank/DDBJ databases">
        <authorList>
            <person name="Kallberg Y."/>
            <person name="Tangrot J."/>
            <person name="Rosling A."/>
        </authorList>
    </citation>
    <scope>NUCLEOTIDE SEQUENCE [LARGE SCALE GENOMIC DNA]</scope>
    <source>
        <strain evidence="1 2">120-4 pot B 10/14</strain>
    </source>
</reference>
<proteinExistence type="predicted"/>
<keyword evidence="2" id="KW-1185">Reference proteome</keyword>
<comment type="caution">
    <text evidence="1">The sequence shown here is derived from an EMBL/GenBank/DDBJ whole genome shotgun (WGS) entry which is preliminary data.</text>
</comment>
<organism evidence="1 2">
    <name type="scientific">Gigaspora margarita</name>
    <dbReference type="NCBI Taxonomy" id="4874"/>
    <lineage>
        <taxon>Eukaryota</taxon>
        <taxon>Fungi</taxon>
        <taxon>Fungi incertae sedis</taxon>
        <taxon>Mucoromycota</taxon>
        <taxon>Glomeromycotina</taxon>
        <taxon>Glomeromycetes</taxon>
        <taxon>Diversisporales</taxon>
        <taxon>Gigasporaceae</taxon>
        <taxon>Gigaspora</taxon>
    </lineage>
</organism>
<name>A0ABN7VCV6_GIGMA</name>
<sequence length="51" mass="5762">MVHSTKSPSDIVAKYCKDLKELKNKGTSLSKDIQEINANTINKNENKKKDI</sequence>
<gene>
    <name evidence="1" type="ORF">GMARGA_LOCUS16996</name>
</gene>
<protein>
    <submittedName>
        <fullName evidence="1">8874_t:CDS:1</fullName>
    </submittedName>
</protein>
<dbReference type="Proteomes" id="UP000789901">
    <property type="component" value="Unassembled WGS sequence"/>
</dbReference>
<dbReference type="EMBL" id="CAJVQB010012598">
    <property type="protein sequence ID" value="CAG8756699.1"/>
    <property type="molecule type" value="Genomic_DNA"/>
</dbReference>
<evidence type="ECO:0000313" key="1">
    <source>
        <dbReference type="EMBL" id="CAG8756699.1"/>
    </source>
</evidence>
<accession>A0ABN7VCV6</accession>